<dbReference type="PANTHER" id="PTHR43116:SF3">
    <property type="entry name" value="CLASS I PEPTIDE CHAIN RELEASE FACTOR"/>
    <property type="match status" value="1"/>
</dbReference>
<dbReference type="Gene3D" id="3.30.70.1660">
    <property type="match status" value="1"/>
</dbReference>
<reference evidence="6" key="3">
    <citation type="journal article" date="2011" name="Genome Res.">
        <title>Phylogeny-wide analysis of social amoeba genomes highlights ancient origins for complex intercellular communication.</title>
        <authorList>
            <person name="Heidel A.J."/>
            <person name="Lawal H.M."/>
            <person name="Felder M."/>
            <person name="Schilde C."/>
            <person name="Helps N.R."/>
            <person name="Tunggal B."/>
            <person name="Rivero F."/>
            <person name="John U."/>
            <person name="Schleicher M."/>
            <person name="Eichinger L."/>
            <person name="Platzer M."/>
            <person name="Noegel A.A."/>
            <person name="Schaap P."/>
            <person name="Gloeckner G."/>
        </authorList>
    </citation>
    <scope>NUCLEOTIDE SEQUENCE [LARGE SCALE GENOMIC DNA]</scope>
    <source>
        <strain evidence="6">SH3</strain>
    </source>
</reference>
<evidence type="ECO:0000313" key="5">
    <source>
        <dbReference type="EMBL" id="EGG16511.1"/>
    </source>
</evidence>
<dbReference type="Gene3D" id="3.30.160.20">
    <property type="match status" value="1"/>
</dbReference>
<organism evidence="4">
    <name type="scientific">Cavenderia fasciculata</name>
    <name type="common">Slime mold</name>
    <name type="synonym">Dictyostelium fasciculatum</name>
    <dbReference type="NCBI Taxonomy" id="261658"/>
    <lineage>
        <taxon>Eukaryota</taxon>
        <taxon>Amoebozoa</taxon>
        <taxon>Evosea</taxon>
        <taxon>Eumycetozoa</taxon>
        <taxon>Dictyostelia</taxon>
        <taxon>Acytosteliales</taxon>
        <taxon>Cavenderiaceae</taxon>
        <taxon>Cavenderia</taxon>
    </lineage>
</organism>
<dbReference type="InterPro" id="IPR005139">
    <property type="entry name" value="PCRF"/>
</dbReference>
<dbReference type="OrthoDB" id="2019491at2759"/>
<dbReference type="FunFam" id="3.30.160.20:FF:000004">
    <property type="entry name" value="Peptide chain release factor 1"/>
    <property type="match status" value="1"/>
</dbReference>
<dbReference type="GO" id="GO:0005737">
    <property type="term" value="C:cytoplasm"/>
    <property type="evidence" value="ECO:0007669"/>
    <property type="project" value="UniProtKB-ARBA"/>
</dbReference>
<proteinExistence type="inferred from homology"/>
<dbReference type="EMBL" id="EU307939">
    <property type="protein sequence ID" value="ACA03160.1"/>
    <property type="molecule type" value="Genomic_DNA"/>
</dbReference>
<dbReference type="KEGG" id="dfa:DFA_09049"/>
<dbReference type="OMA" id="YVFHPYQ"/>
<evidence type="ECO:0000256" key="1">
    <source>
        <dbReference type="ARBA" id="ARBA00010835"/>
    </source>
</evidence>
<sequence length="425" mass="48467">MFMFNSIFKGCKNSINSFSISSRTRSSNILYRGCLVNNYSKYDYLHHLKSYCSTSTTINKENEIRRVIELLLNGTMYKKMKIRLKELQPIHDRSLVDITTIDQNDTGSLLKEYNHIRVQVDQIDQLPVQFKDYLELVKMAKTAGDREMMQEAQSTTEQLMSQCNELEFKSLMSNDMDNDSAYMEIHAGAGGTDSMDWTQMLSSMYIKWASRRGFDAQIIDESHGDICGYKKVILKISGPYAYGWTRTENGVHKLIRMSPFNTNGKRHTSFASVFVYPSSDADEKVAVDLVSRDLVIETMRSSGAGGQHTNKTESAVRITHTPSGLSVNISQERSQHKNKQIAMDLLKSKLLSLELRKRDEQEKNLRSEQMGINGFGSGSINRVYTQHPQTRIKDQRTGQESSNFEEFLQGGEELDQMIKEVLSIS</sequence>
<evidence type="ECO:0000313" key="4">
    <source>
        <dbReference type="EMBL" id="ACA03160.1"/>
    </source>
</evidence>
<feature type="domain" description="Peptide chain release factor" evidence="3">
    <location>
        <begin position="138"/>
        <end position="248"/>
    </location>
</feature>
<dbReference type="STRING" id="1054147.F4Q6K1"/>
<dbReference type="Gene3D" id="1.20.58.410">
    <property type="entry name" value="Release factor"/>
    <property type="match status" value="1"/>
</dbReference>
<dbReference type="EMBL" id="GL883023">
    <property type="protein sequence ID" value="EGG16511.1"/>
    <property type="molecule type" value="Genomic_DNA"/>
</dbReference>
<gene>
    <name evidence="4" type="primary">RF2</name>
    <name evidence="5" type="synonym">prfB</name>
    <name evidence="5" type="ORF">DFA_09049</name>
</gene>
<dbReference type="InterPro" id="IPR000352">
    <property type="entry name" value="Pep_chain_release_fac_I"/>
</dbReference>
<dbReference type="PANTHER" id="PTHR43116">
    <property type="entry name" value="PEPTIDE CHAIN RELEASE FACTOR 2"/>
    <property type="match status" value="1"/>
</dbReference>
<keyword evidence="6" id="KW-1185">Reference proteome</keyword>
<dbReference type="Pfam" id="PF00472">
    <property type="entry name" value="RF-1"/>
    <property type="match status" value="1"/>
</dbReference>
<dbReference type="RefSeq" id="XP_004354911.1">
    <property type="nucleotide sequence ID" value="XM_004354859.1"/>
</dbReference>
<accession>B2XYI1</accession>
<evidence type="ECO:0000259" key="3">
    <source>
        <dbReference type="SMART" id="SM00937"/>
    </source>
</evidence>
<comment type="similarity">
    <text evidence="1">Belongs to the prokaryotic/mitochondrial release factor family.</text>
</comment>
<dbReference type="SMART" id="SM00937">
    <property type="entry name" value="PCRF"/>
    <property type="match status" value="1"/>
</dbReference>
<keyword evidence="2" id="KW-0648">Protein biosynthesis</keyword>
<accession>F4Q6K1</accession>
<reference evidence="4" key="1">
    <citation type="journal article" date="2008" name="Mol. Biol. Evol.">
        <title>Mitochondrial genome evolution in the social amoebae.</title>
        <authorList>
            <person name="Heidel A.J."/>
            <person name="Gloeckner G."/>
        </authorList>
    </citation>
    <scope>NUCLEOTIDE SEQUENCE</scope>
    <source>
        <strain evidence="4">SH3</strain>
    </source>
</reference>
<dbReference type="GO" id="GO:0003747">
    <property type="term" value="F:translation release factor activity"/>
    <property type="evidence" value="ECO:0007669"/>
    <property type="project" value="InterPro"/>
</dbReference>
<name>B2XYI1_CACFS</name>
<protein>
    <submittedName>
        <fullName evidence="5">Class I peptide chain release factor</fullName>
    </submittedName>
    <submittedName>
        <fullName evidence="4">RF2</fullName>
    </submittedName>
</protein>
<evidence type="ECO:0000256" key="2">
    <source>
        <dbReference type="ARBA" id="ARBA00022917"/>
    </source>
</evidence>
<dbReference type="SUPFAM" id="SSF75620">
    <property type="entry name" value="Release factor"/>
    <property type="match status" value="1"/>
</dbReference>
<dbReference type="AlphaFoldDB" id="B2XYI1"/>
<dbReference type="GeneID" id="14868558"/>
<reference evidence="5" key="2">
    <citation type="submission" date="2010-01" db="EMBL/GenBank/DDBJ databases">
        <title>Living fossils from the dawn of multicellularity.</title>
        <authorList>
            <person name="Gloeckner G."/>
            <person name="Schaap P."/>
            <person name="Noegel A.A."/>
            <person name="Felder M."/>
            <person name="Eichinger L."/>
            <person name="Heidel A.J."/>
            <person name="Platzer M."/>
        </authorList>
    </citation>
    <scope>NUCLEOTIDE SEQUENCE [LARGE SCALE GENOMIC DNA]</scope>
    <source>
        <strain evidence="5">SH3</strain>
    </source>
</reference>
<dbReference type="InterPro" id="IPR045853">
    <property type="entry name" value="Pep_chain_release_fac_I_sf"/>
</dbReference>
<evidence type="ECO:0000313" key="6">
    <source>
        <dbReference type="Proteomes" id="UP000007797"/>
    </source>
</evidence>
<dbReference type="Proteomes" id="UP000007797">
    <property type="component" value="Unassembled WGS sequence"/>
</dbReference>
<dbReference type="Pfam" id="PF03462">
    <property type="entry name" value="PCRF"/>
    <property type="match status" value="1"/>
</dbReference>